<dbReference type="EMBL" id="MFLF01000016">
    <property type="protein sequence ID" value="OGG59423.1"/>
    <property type="molecule type" value="Genomic_DNA"/>
</dbReference>
<accession>A0A1F6DDB8</accession>
<keyword evidence="1" id="KW-0732">Signal</keyword>
<evidence type="ECO:0000256" key="1">
    <source>
        <dbReference type="SAM" id="SignalP"/>
    </source>
</evidence>
<dbReference type="AlphaFoldDB" id="A0A1F6DDB8"/>
<proteinExistence type="predicted"/>
<dbReference type="STRING" id="1798492.A3C89_02905"/>
<name>A0A1F6DDB8_9BACT</name>
<protein>
    <submittedName>
        <fullName evidence="2">Uncharacterized protein</fullName>
    </submittedName>
</protein>
<evidence type="ECO:0000313" key="2">
    <source>
        <dbReference type="EMBL" id="OGG59423.1"/>
    </source>
</evidence>
<feature type="chain" id="PRO_5009523789" evidence="1">
    <location>
        <begin position="21"/>
        <end position="138"/>
    </location>
</feature>
<dbReference type="Proteomes" id="UP000178794">
    <property type="component" value="Unassembled WGS sequence"/>
</dbReference>
<gene>
    <name evidence="2" type="ORF">A3C89_02905</name>
</gene>
<comment type="caution">
    <text evidence="2">The sequence shown here is derived from an EMBL/GenBank/DDBJ whole genome shotgun (WGS) entry which is preliminary data.</text>
</comment>
<evidence type="ECO:0000313" key="3">
    <source>
        <dbReference type="Proteomes" id="UP000178794"/>
    </source>
</evidence>
<feature type="signal peptide" evidence="1">
    <location>
        <begin position="1"/>
        <end position="20"/>
    </location>
</feature>
<organism evidence="2 3">
    <name type="scientific">Candidatus Kaiserbacteria bacterium RIFCSPHIGHO2_02_FULL_50_50</name>
    <dbReference type="NCBI Taxonomy" id="1798492"/>
    <lineage>
        <taxon>Bacteria</taxon>
        <taxon>Candidatus Kaiseribacteriota</taxon>
    </lineage>
</organism>
<sequence length="138" mass="15474">MIKFFIAVLVALAVASPASAQSAGKWSAVAFYDIPTDIKYNYVARNVNVRTAPMIWLDVSSFKKMAPSNRVFLSGQDMCRYGGPQGTSFYLNYYYFLDGVAYGTSIDLADEVRTIYVKRPNAICVIEDNKILIKVFKQ</sequence>
<reference evidence="2 3" key="1">
    <citation type="journal article" date="2016" name="Nat. Commun.">
        <title>Thousands of microbial genomes shed light on interconnected biogeochemical processes in an aquifer system.</title>
        <authorList>
            <person name="Anantharaman K."/>
            <person name="Brown C.T."/>
            <person name="Hug L.A."/>
            <person name="Sharon I."/>
            <person name="Castelle C.J."/>
            <person name="Probst A.J."/>
            <person name="Thomas B.C."/>
            <person name="Singh A."/>
            <person name="Wilkins M.J."/>
            <person name="Karaoz U."/>
            <person name="Brodie E.L."/>
            <person name="Williams K.H."/>
            <person name="Hubbard S.S."/>
            <person name="Banfield J.F."/>
        </authorList>
    </citation>
    <scope>NUCLEOTIDE SEQUENCE [LARGE SCALE GENOMIC DNA]</scope>
</reference>